<dbReference type="EMBL" id="FTMD01000001">
    <property type="protein sequence ID" value="SIP87212.1"/>
    <property type="molecule type" value="Genomic_DNA"/>
</dbReference>
<keyword evidence="1" id="KW-0472">Membrane</keyword>
<evidence type="ECO:0000313" key="3">
    <source>
        <dbReference type="Proteomes" id="UP000186819"/>
    </source>
</evidence>
<gene>
    <name evidence="2" type="ORF">SAMN05421829_10193</name>
</gene>
<dbReference type="STRING" id="34027.SAMN05421829_10193"/>
<feature type="transmembrane region" description="Helical" evidence="1">
    <location>
        <begin position="12"/>
        <end position="35"/>
    </location>
</feature>
<name>A0A1N6N574_9RHOO</name>
<protein>
    <submittedName>
        <fullName evidence="2">Uncharacterized membrane protein</fullName>
    </submittedName>
</protein>
<keyword evidence="1" id="KW-0812">Transmembrane</keyword>
<keyword evidence="1" id="KW-1133">Transmembrane helix</keyword>
<keyword evidence="3" id="KW-1185">Reference proteome</keyword>
<evidence type="ECO:0000313" key="2">
    <source>
        <dbReference type="EMBL" id="SIP87212.1"/>
    </source>
</evidence>
<dbReference type="Proteomes" id="UP000186819">
    <property type="component" value="Unassembled WGS sequence"/>
</dbReference>
<proteinExistence type="predicted"/>
<accession>A0A1N6N574</accession>
<dbReference type="OrthoDB" id="5405464at2"/>
<reference evidence="3" key="1">
    <citation type="submission" date="2017-01" db="EMBL/GenBank/DDBJ databases">
        <authorList>
            <person name="Varghese N."/>
            <person name="Submissions S."/>
        </authorList>
    </citation>
    <scope>NUCLEOTIDE SEQUENCE [LARGE SCALE GENOMIC DNA]</scope>
    <source>
        <strain evidence="3">ATCC 51758</strain>
    </source>
</reference>
<feature type="transmembrane region" description="Helical" evidence="1">
    <location>
        <begin position="105"/>
        <end position="124"/>
    </location>
</feature>
<organism evidence="2 3">
    <name type="scientific">Aromatoleum tolulyticum</name>
    <dbReference type="NCBI Taxonomy" id="34027"/>
    <lineage>
        <taxon>Bacteria</taxon>
        <taxon>Pseudomonadati</taxon>
        <taxon>Pseudomonadota</taxon>
        <taxon>Betaproteobacteria</taxon>
        <taxon>Rhodocyclales</taxon>
        <taxon>Rhodocyclaceae</taxon>
        <taxon>Aromatoleum</taxon>
    </lineage>
</organism>
<dbReference type="RefSeq" id="WP_076600140.1">
    <property type="nucleotide sequence ID" value="NZ_FTMD01000001.1"/>
</dbReference>
<feature type="transmembrane region" description="Helical" evidence="1">
    <location>
        <begin position="41"/>
        <end position="60"/>
    </location>
</feature>
<feature type="transmembrane region" description="Helical" evidence="1">
    <location>
        <begin position="81"/>
        <end position="99"/>
    </location>
</feature>
<evidence type="ECO:0000256" key="1">
    <source>
        <dbReference type="SAM" id="Phobius"/>
    </source>
</evidence>
<dbReference type="AlphaFoldDB" id="A0A1N6N574"/>
<sequence>MPDYRTGSAPADLGGLVTLAHVIYALHAFAVVTGVVGSATIIGSFVASLPSILAVVLNYMKRDAVRGTWLESHFRWQIRTFWFALLWILVAAAMIVTLIGIPFAFVLLVGAGLWIVYRVIRGWLNLLDRSTMPMPTDA</sequence>